<evidence type="ECO:0000256" key="1">
    <source>
        <dbReference type="ARBA" id="ARBA00022801"/>
    </source>
</evidence>
<evidence type="ECO:0000259" key="2">
    <source>
        <dbReference type="Pfam" id="PF00144"/>
    </source>
</evidence>
<dbReference type="Gene3D" id="3.40.710.10">
    <property type="entry name" value="DD-peptidase/beta-lactamase superfamily"/>
    <property type="match status" value="1"/>
</dbReference>
<keyword evidence="4" id="KW-1185">Reference proteome</keyword>
<organism evidence="3 4">
    <name type="scientific">Dactylosporangium fulvum</name>
    <dbReference type="NCBI Taxonomy" id="53359"/>
    <lineage>
        <taxon>Bacteria</taxon>
        <taxon>Bacillati</taxon>
        <taxon>Actinomycetota</taxon>
        <taxon>Actinomycetes</taxon>
        <taxon>Micromonosporales</taxon>
        <taxon>Micromonosporaceae</taxon>
        <taxon>Dactylosporangium</taxon>
    </lineage>
</organism>
<reference evidence="3" key="2">
    <citation type="submission" date="2022-09" db="EMBL/GenBank/DDBJ databases">
        <title>Biosynthetic gene clusters of Dactylosporangioum fulvum.</title>
        <authorList>
            <person name="Caradec T."/>
        </authorList>
    </citation>
    <scope>NUCLEOTIDE SEQUENCE</scope>
    <source>
        <strain evidence="3">NRRL B-16292</strain>
    </source>
</reference>
<sequence length="102" mass="11031">MLDWSRRTGGPRLERALGLVRGRGGAAQLCVAHGCAPDDLFWTFSTSKPFAALLVHRLVERGALGLDDPLAGHRPAFGGYGKEAITVRHVLQHRSAACTTPW</sequence>
<dbReference type="SUPFAM" id="SSF56601">
    <property type="entry name" value="beta-lactamase/transpeptidase-like"/>
    <property type="match status" value="1"/>
</dbReference>
<dbReference type="RefSeq" id="WP_259856008.1">
    <property type="nucleotide sequence ID" value="NZ_BAAAST010000041.1"/>
</dbReference>
<keyword evidence="1" id="KW-0378">Hydrolase</keyword>
<dbReference type="Pfam" id="PF00144">
    <property type="entry name" value="Beta-lactamase"/>
    <property type="match status" value="1"/>
</dbReference>
<dbReference type="InterPro" id="IPR050789">
    <property type="entry name" value="Diverse_Enzym_Activities"/>
</dbReference>
<dbReference type="InterPro" id="IPR012338">
    <property type="entry name" value="Beta-lactam/transpept-like"/>
</dbReference>
<reference evidence="3" key="1">
    <citation type="submission" date="2021-04" db="EMBL/GenBank/DDBJ databases">
        <authorList>
            <person name="Hartkoorn R.C."/>
            <person name="Beaudoing E."/>
            <person name="Hot D."/>
        </authorList>
    </citation>
    <scope>NUCLEOTIDE SEQUENCE</scope>
    <source>
        <strain evidence="3">NRRL B-16292</strain>
    </source>
</reference>
<dbReference type="Proteomes" id="UP001059617">
    <property type="component" value="Chromosome"/>
</dbReference>
<protein>
    <submittedName>
        <fullName evidence="3">Beta-lactamase family protein</fullName>
    </submittedName>
</protein>
<gene>
    <name evidence="3" type="ORF">Dfulv_26285</name>
</gene>
<dbReference type="PANTHER" id="PTHR43283">
    <property type="entry name" value="BETA-LACTAMASE-RELATED"/>
    <property type="match status" value="1"/>
</dbReference>
<evidence type="ECO:0000313" key="3">
    <source>
        <dbReference type="EMBL" id="UWP78684.1"/>
    </source>
</evidence>
<dbReference type="PANTHER" id="PTHR43283:SF11">
    <property type="entry name" value="BETA-LACTAMASE-RELATED DOMAIN-CONTAINING PROTEIN"/>
    <property type="match status" value="1"/>
</dbReference>
<accession>A0ABY5VNL3</accession>
<dbReference type="EMBL" id="CP073720">
    <property type="protein sequence ID" value="UWP78684.1"/>
    <property type="molecule type" value="Genomic_DNA"/>
</dbReference>
<feature type="domain" description="Beta-lactamase-related" evidence="2">
    <location>
        <begin position="31"/>
        <end position="95"/>
    </location>
</feature>
<name>A0ABY5VNL3_9ACTN</name>
<proteinExistence type="predicted"/>
<dbReference type="InterPro" id="IPR001466">
    <property type="entry name" value="Beta-lactam-related"/>
</dbReference>
<evidence type="ECO:0000313" key="4">
    <source>
        <dbReference type="Proteomes" id="UP001059617"/>
    </source>
</evidence>